<dbReference type="PROSITE" id="PS51192">
    <property type="entry name" value="HELICASE_ATP_BIND_1"/>
    <property type="match status" value="1"/>
</dbReference>
<keyword evidence="2" id="KW-0547">Nucleotide-binding</keyword>
<dbReference type="Proteomes" id="UP000319828">
    <property type="component" value="Unassembled WGS sequence"/>
</dbReference>
<dbReference type="AlphaFoldDB" id="A0A557NYT5"/>
<dbReference type="InterPro" id="IPR027417">
    <property type="entry name" value="P-loop_NTPase"/>
</dbReference>
<gene>
    <name evidence="2" type="ORF">FOF44_14915</name>
</gene>
<protein>
    <submittedName>
        <fullName evidence="2">DEAD/DEAH box helicase</fullName>
    </submittedName>
</protein>
<dbReference type="GO" id="GO:0004386">
    <property type="term" value="F:helicase activity"/>
    <property type="evidence" value="ECO:0007669"/>
    <property type="project" value="UniProtKB-KW"/>
</dbReference>
<dbReference type="RefSeq" id="WP_144388901.1">
    <property type="nucleotide sequence ID" value="NZ_CANNCB010000033.1"/>
</dbReference>
<dbReference type="SUPFAM" id="SSF52540">
    <property type="entry name" value="P-loop containing nucleoside triphosphate hydrolases"/>
    <property type="match status" value="1"/>
</dbReference>
<dbReference type="EMBL" id="VMKJ01000038">
    <property type="protein sequence ID" value="TVO33582.1"/>
    <property type="molecule type" value="Genomic_DNA"/>
</dbReference>
<dbReference type="SMART" id="SM00487">
    <property type="entry name" value="DEXDc"/>
    <property type="match status" value="1"/>
</dbReference>
<evidence type="ECO:0000313" key="2">
    <source>
        <dbReference type="EMBL" id="TVO33582.1"/>
    </source>
</evidence>
<dbReference type="InterPro" id="IPR006555">
    <property type="entry name" value="ATP-dep_Helicase_C"/>
</dbReference>
<feature type="domain" description="Helicase ATP-binding" evidence="1">
    <location>
        <begin position="47"/>
        <end position="307"/>
    </location>
</feature>
<dbReference type="GO" id="GO:0016818">
    <property type="term" value="F:hydrolase activity, acting on acid anhydrides, in phosphorus-containing anhydrides"/>
    <property type="evidence" value="ECO:0007669"/>
    <property type="project" value="InterPro"/>
</dbReference>
<keyword evidence="2" id="KW-0067">ATP-binding</keyword>
<sequence>MLDFSQLGGTNPVDSSFNPREIFQALPKVSGKFQYPRDVQSQVWAKWYDRRDTNNLVIKMNTGGGKTSVGLLVLKSCLNEKKGPAVYIVPDNYLVDQVVSEAKELGIETTKNPHDPRYLSGNSILVINIHKLVNGRSVFGVDDEGIKVPIGSIIIDDAHACLDTVDQQFTMEIPSSSPLYNELRSTFDSVLERQNYAKYHEILSGDPSAFLQVPFWSWQKQQAVVTQSLVKHKNERVIEFSYPLLKNNLQLANCVFSANKVEISPHFIPITVIPALGQAVRKIFMTATLADDSILSTHFGVKPNELSNPITPESAGDVGDRMILLPQVINPKITDEDIQQLCKSVSKKHNVVVIAPSTYRAKQWEGVADLTLNSSNISEGVARLKTQHVGLVVLNNRYDGIDLPQTACRLLVIDGLPDARNLIDRVKQSSLMSSNYDNVEKIQRIEQGMGRGVRSSDDYCVVLLTGKGLTSTIYTDNAIENFSPATRAQMNISESVAAQVADKPASELEKLMDYCLLQDSQWVGFSKGQLAQLTYEERAESKPIKLSLYDAYLSAICGDVNGACRIIEATANACADHALKGYLKQVLAEYTNINDERQAQLILLNANTYNQRLLKPLSGLSYTKVNGLTQEQAEQCSSYLNGKFLIKNKMIIAANAVIDDLYFKPKSANKFEAAMDNLAKMLGFNSQRPELAYNKGPDNLWSIGNQQYLVIECKNEATSDTINKSYCNQLNGSSTWFENQYDFTSQHTPIMVHPSVQFEYASSPKPTIRIVNDQKLQELRHNALSFFESISTHNEINNVDAIREKLATYKLRGQDIVEHYTVPFKG</sequence>
<dbReference type="InterPro" id="IPR014001">
    <property type="entry name" value="Helicase_ATP-bd"/>
</dbReference>
<dbReference type="Pfam" id="PF00270">
    <property type="entry name" value="DEAD"/>
    <property type="match status" value="1"/>
</dbReference>
<reference evidence="2 3" key="1">
    <citation type="submission" date="2019-07" db="EMBL/GenBank/DDBJ databases">
        <title>The draft genome sequence of Vibrio algivorus M1486.</title>
        <authorList>
            <person name="Meng X."/>
        </authorList>
    </citation>
    <scope>NUCLEOTIDE SEQUENCE [LARGE SCALE GENOMIC DNA]</scope>
    <source>
        <strain evidence="2 3">M1486</strain>
    </source>
</reference>
<keyword evidence="2" id="KW-0347">Helicase</keyword>
<dbReference type="GO" id="GO:0006139">
    <property type="term" value="P:nucleobase-containing compound metabolic process"/>
    <property type="evidence" value="ECO:0007669"/>
    <property type="project" value="InterPro"/>
</dbReference>
<name>A0A557NYT5_9VIBR</name>
<dbReference type="Gene3D" id="3.40.50.300">
    <property type="entry name" value="P-loop containing nucleotide triphosphate hydrolases"/>
    <property type="match status" value="2"/>
</dbReference>
<dbReference type="SMART" id="SM00491">
    <property type="entry name" value="HELICc2"/>
    <property type="match status" value="1"/>
</dbReference>
<evidence type="ECO:0000313" key="3">
    <source>
        <dbReference type="Proteomes" id="UP000319828"/>
    </source>
</evidence>
<dbReference type="Pfam" id="PF13307">
    <property type="entry name" value="Helicase_C_2"/>
    <property type="match status" value="1"/>
</dbReference>
<keyword evidence="2" id="KW-0378">Hydrolase</keyword>
<dbReference type="GO" id="GO:0005524">
    <property type="term" value="F:ATP binding"/>
    <property type="evidence" value="ECO:0007669"/>
    <property type="project" value="InterPro"/>
</dbReference>
<comment type="caution">
    <text evidence="2">The sequence shown here is derived from an EMBL/GenBank/DDBJ whole genome shotgun (WGS) entry which is preliminary data.</text>
</comment>
<proteinExistence type="predicted"/>
<dbReference type="InterPro" id="IPR011545">
    <property type="entry name" value="DEAD/DEAH_box_helicase_dom"/>
</dbReference>
<dbReference type="OrthoDB" id="366844at2"/>
<evidence type="ECO:0000259" key="1">
    <source>
        <dbReference type="PROSITE" id="PS51192"/>
    </source>
</evidence>
<organism evidence="2 3">
    <name type="scientific">Vibrio algivorus</name>
    <dbReference type="NCBI Taxonomy" id="1667024"/>
    <lineage>
        <taxon>Bacteria</taxon>
        <taxon>Pseudomonadati</taxon>
        <taxon>Pseudomonadota</taxon>
        <taxon>Gammaproteobacteria</taxon>
        <taxon>Vibrionales</taxon>
        <taxon>Vibrionaceae</taxon>
        <taxon>Vibrio</taxon>
    </lineage>
</organism>
<accession>A0A557NYT5</accession>
<dbReference type="GO" id="GO:0003676">
    <property type="term" value="F:nucleic acid binding"/>
    <property type="evidence" value="ECO:0007669"/>
    <property type="project" value="InterPro"/>
</dbReference>